<reference evidence="3" key="1">
    <citation type="journal article" date="2011" name="Science">
        <title>The plant cell wall-decomposing machinery underlies the functional diversity of forest fungi.</title>
        <authorList>
            <person name="Eastwood D.C."/>
            <person name="Floudas D."/>
            <person name="Binder M."/>
            <person name="Majcherczyk A."/>
            <person name="Schneider P."/>
            <person name="Aerts A."/>
            <person name="Asiegbu F.O."/>
            <person name="Baker S.E."/>
            <person name="Barry K."/>
            <person name="Bendiksby M."/>
            <person name="Blumentritt M."/>
            <person name="Coutinho P.M."/>
            <person name="Cullen D."/>
            <person name="de Vries R.P."/>
            <person name="Gathman A."/>
            <person name="Goodell B."/>
            <person name="Henrissat B."/>
            <person name="Ihrmark K."/>
            <person name="Kauserud H."/>
            <person name="Kohler A."/>
            <person name="LaButti K."/>
            <person name="Lapidus A."/>
            <person name="Lavin J.L."/>
            <person name="Lee Y.-H."/>
            <person name="Lindquist E."/>
            <person name="Lilly W."/>
            <person name="Lucas S."/>
            <person name="Morin E."/>
            <person name="Murat C."/>
            <person name="Oguiza J.A."/>
            <person name="Park J."/>
            <person name="Pisabarro A.G."/>
            <person name="Riley R."/>
            <person name="Rosling A."/>
            <person name="Salamov A."/>
            <person name="Schmidt O."/>
            <person name="Schmutz J."/>
            <person name="Skrede I."/>
            <person name="Stenlid J."/>
            <person name="Wiebenga A."/>
            <person name="Xie X."/>
            <person name="Kuees U."/>
            <person name="Hibbett D.S."/>
            <person name="Hoffmeister D."/>
            <person name="Hoegberg N."/>
            <person name="Martin F."/>
            <person name="Grigoriev I.V."/>
            <person name="Watkinson S.C."/>
        </authorList>
    </citation>
    <scope>NUCLEOTIDE SEQUENCE [LARGE SCALE GENOMIC DNA]</scope>
    <source>
        <strain evidence="3">strain S7.3</strain>
    </source>
</reference>
<accession>F8QIZ5</accession>
<proteinExistence type="predicted"/>
<evidence type="ECO:0000313" key="3">
    <source>
        <dbReference type="Proteomes" id="UP000008063"/>
    </source>
</evidence>
<organism evidence="3">
    <name type="scientific">Serpula lacrymans var. lacrymans (strain S7.3)</name>
    <name type="common">Dry rot fungus</name>
    <dbReference type="NCBI Taxonomy" id="936435"/>
    <lineage>
        <taxon>Eukaryota</taxon>
        <taxon>Fungi</taxon>
        <taxon>Dikarya</taxon>
        <taxon>Basidiomycota</taxon>
        <taxon>Agaricomycotina</taxon>
        <taxon>Agaricomycetes</taxon>
        <taxon>Agaricomycetidae</taxon>
        <taxon>Boletales</taxon>
        <taxon>Coniophorineae</taxon>
        <taxon>Serpulaceae</taxon>
        <taxon>Serpula</taxon>
    </lineage>
</organism>
<evidence type="ECO:0000256" key="1">
    <source>
        <dbReference type="SAM" id="MobiDB-lite"/>
    </source>
</evidence>
<name>F8QIZ5_SERL3</name>
<dbReference type="Proteomes" id="UP000008063">
    <property type="component" value="Unassembled WGS sequence"/>
</dbReference>
<feature type="region of interest" description="Disordered" evidence="1">
    <location>
        <begin position="1"/>
        <end position="29"/>
    </location>
</feature>
<dbReference type="EMBL" id="GL945540">
    <property type="protein sequence ID" value="EGN91722.1"/>
    <property type="molecule type" value="Genomic_DNA"/>
</dbReference>
<dbReference type="InParanoid" id="F8QIZ5"/>
<evidence type="ECO:0000313" key="2">
    <source>
        <dbReference type="EMBL" id="EGN91722.1"/>
    </source>
</evidence>
<keyword evidence="3" id="KW-1185">Reference proteome</keyword>
<dbReference type="AlphaFoldDB" id="F8QIZ5"/>
<sequence length="352" mass="39164">MDQVPSASSEQPVCMESSPVDACSKKTEDHLDGKDNSLIEGMYLSANMEIELIGENTAKISKEDCGDAELVQNVSDHPLCVLLEGADANLLGDIPTSHIQSGPAHYQGQDLHNLFKLMQGLQKLVAECKDAIVNNNQLQMCKDLLKRMVHAVAAHVIHLAGQTKVYVPSVTIQELEAFAQMSLWNKSAVRVFADNFVVFHGINKTHTALQSVIDHFHIHIKGLKAKRQKQSKPATVQKLCSEQENRKQCIWTLPQTAYSVALLTAIQKFAWDKQGAWPYLWNSQAEYSPSIAFVPGLPINTYRSERLSMKNMYARHSAGPRVSTISLFLDLPTGLNVFQVLQTSETGDYMQM</sequence>
<feature type="compositionally biased region" description="Polar residues" evidence="1">
    <location>
        <begin position="1"/>
        <end position="11"/>
    </location>
</feature>
<gene>
    <name evidence="2" type="ORF">SERLA73DRAFT_157429</name>
</gene>
<dbReference type="HOGENOM" id="CLU_839808_0_0_1"/>
<dbReference type="OrthoDB" id="3271141at2759"/>
<protein>
    <submittedName>
        <fullName evidence="2">Uncharacterized protein</fullName>
    </submittedName>
</protein>